<accession>A0ACB7ZL89</accession>
<gene>
    <name evidence="1" type="ORF">Vadar_024517</name>
</gene>
<proteinExistence type="predicted"/>
<name>A0ACB7ZL89_9ERIC</name>
<evidence type="ECO:0000313" key="1">
    <source>
        <dbReference type="EMBL" id="KAH7866761.1"/>
    </source>
</evidence>
<reference evidence="1 2" key="1">
    <citation type="journal article" date="2021" name="Hortic Res">
        <title>High-quality reference genome and annotation aids understanding of berry development for evergreen blueberry (Vaccinium darrowii).</title>
        <authorList>
            <person name="Yu J."/>
            <person name="Hulse-Kemp A.M."/>
            <person name="Babiker E."/>
            <person name="Staton M."/>
        </authorList>
    </citation>
    <scope>NUCLEOTIDE SEQUENCE [LARGE SCALE GENOMIC DNA]</scope>
    <source>
        <strain evidence="2">cv. NJ 8807/NJ 8810</strain>
        <tissue evidence="1">Young leaf</tissue>
    </source>
</reference>
<comment type="caution">
    <text evidence="1">The sequence shown here is derived from an EMBL/GenBank/DDBJ whole genome shotgun (WGS) entry which is preliminary data.</text>
</comment>
<sequence length="104" mass="11176">MITLIPVICWKKGIRIAIVSCGQCFLCNRFLQGCSTFCAASHAATRLLNSSSTSSMPQIRLSFAFASSAMPCSIIELGVSGRTSDSMVIIRPGTMAPPKLKRHP</sequence>
<keyword evidence="2" id="KW-1185">Reference proteome</keyword>
<dbReference type="EMBL" id="CM037159">
    <property type="protein sequence ID" value="KAH7866761.1"/>
    <property type="molecule type" value="Genomic_DNA"/>
</dbReference>
<organism evidence="1 2">
    <name type="scientific">Vaccinium darrowii</name>
    <dbReference type="NCBI Taxonomy" id="229202"/>
    <lineage>
        <taxon>Eukaryota</taxon>
        <taxon>Viridiplantae</taxon>
        <taxon>Streptophyta</taxon>
        <taxon>Embryophyta</taxon>
        <taxon>Tracheophyta</taxon>
        <taxon>Spermatophyta</taxon>
        <taxon>Magnoliopsida</taxon>
        <taxon>eudicotyledons</taxon>
        <taxon>Gunneridae</taxon>
        <taxon>Pentapetalae</taxon>
        <taxon>asterids</taxon>
        <taxon>Ericales</taxon>
        <taxon>Ericaceae</taxon>
        <taxon>Vaccinioideae</taxon>
        <taxon>Vaccinieae</taxon>
        <taxon>Vaccinium</taxon>
    </lineage>
</organism>
<dbReference type="Proteomes" id="UP000828048">
    <property type="component" value="Chromosome 9"/>
</dbReference>
<evidence type="ECO:0000313" key="2">
    <source>
        <dbReference type="Proteomes" id="UP000828048"/>
    </source>
</evidence>
<protein>
    <submittedName>
        <fullName evidence="1">Uncharacterized protein</fullName>
    </submittedName>
</protein>